<dbReference type="InterPro" id="IPR035959">
    <property type="entry name" value="RutC-like_sf"/>
</dbReference>
<gene>
    <name evidence="2" type="ORF">ACFQ08_44925</name>
</gene>
<dbReference type="Proteomes" id="UP001597024">
    <property type="component" value="Unassembled WGS sequence"/>
</dbReference>
<dbReference type="Gene3D" id="3.30.1330.40">
    <property type="entry name" value="RutC-like"/>
    <property type="match status" value="1"/>
</dbReference>
<keyword evidence="3" id="KW-1185">Reference proteome</keyword>
<protein>
    <submittedName>
        <fullName evidence="2">RidA family protein</fullName>
        <ecNumber evidence="2">3.5.-.-</ecNumber>
    </submittedName>
</protein>
<comment type="similarity">
    <text evidence="1">Belongs to the RutC family.</text>
</comment>
<evidence type="ECO:0000313" key="3">
    <source>
        <dbReference type="Proteomes" id="UP001597024"/>
    </source>
</evidence>
<evidence type="ECO:0000256" key="1">
    <source>
        <dbReference type="ARBA" id="ARBA00010552"/>
    </source>
</evidence>
<dbReference type="InterPro" id="IPR006175">
    <property type="entry name" value="YjgF/YER057c/UK114"/>
</dbReference>
<dbReference type="SUPFAM" id="SSF55298">
    <property type="entry name" value="YjgF-like"/>
    <property type="match status" value="1"/>
</dbReference>
<dbReference type="PANTHER" id="PTHR11803:SF58">
    <property type="entry name" value="PROTEIN HMF1-RELATED"/>
    <property type="match status" value="1"/>
</dbReference>
<feature type="non-terminal residue" evidence="2">
    <location>
        <position position="1"/>
    </location>
</feature>
<comment type="caution">
    <text evidence="2">The sequence shown here is derived from an EMBL/GenBank/DDBJ whole genome shotgun (WGS) entry which is preliminary data.</text>
</comment>
<dbReference type="GO" id="GO:0016787">
    <property type="term" value="F:hydrolase activity"/>
    <property type="evidence" value="ECO:0007669"/>
    <property type="project" value="UniProtKB-KW"/>
</dbReference>
<dbReference type="PANTHER" id="PTHR11803">
    <property type="entry name" value="2-IMINOBUTANOATE/2-IMINOPROPANOATE DEAMINASE RIDA"/>
    <property type="match status" value="1"/>
</dbReference>
<sequence length="155" mass="16572">HSAGLGDRDLSAVFGHVGAGRTEGAGVRKVNPASVPATNGYYSHATRTGDLLFVSGQVALDEEGRVVGEGDMTRQSEYVMDLLARVLADQGCSFDDVTHIRTFLTDMSRLREYAVVRGRHITGEPPASTTVEVSRLFTPGLMIEIEVVAAIPAAR</sequence>
<dbReference type="EC" id="3.5.-.-" evidence="2"/>
<organism evidence="2 3">
    <name type="scientific">Streptosporangium algeriense</name>
    <dbReference type="NCBI Taxonomy" id="1682748"/>
    <lineage>
        <taxon>Bacteria</taxon>
        <taxon>Bacillati</taxon>
        <taxon>Actinomycetota</taxon>
        <taxon>Actinomycetes</taxon>
        <taxon>Streptosporangiales</taxon>
        <taxon>Streptosporangiaceae</taxon>
        <taxon>Streptosporangium</taxon>
    </lineage>
</organism>
<reference evidence="3" key="1">
    <citation type="journal article" date="2019" name="Int. J. Syst. Evol. Microbiol.">
        <title>The Global Catalogue of Microorganisms (GCM) 10K type strain sequencing project: providing services to taxonomists for standard genome sequencing and annotation.</title>
        <authorList>
            <consortium name="The Broad Institute Genomics Platform"/>
            <consortium name="The Broad Institute Genome Sequencing Center for Infectious Disease"/>
            <person name="Wu L."/>
            <person name="Ma J."/>
        </authorList>
    </citation>
    <scope>NUCLEOTIDE SEQUENCE [LARGE SCALE GENOMIC DNA]</scope>
    <source>
        <strain evidence="3">CCUG 62974</strain>
    </source>
</reference>
<dbReference type="Pfam" id="PF01042">
    <property type="entry name" value="Ribonuc_L-PSP"/>
    <property type="match status" value="1"/>
</dbReference>
<dbReference type="CDD" id="cd00448">
    <property type="entry name" value="YjgF_YER057c_UK114_family"/>
    <property type="match status" value="1"/>
</dbReference>
<dbReference type="EMBL" id="JBHTHX010003440">
    <property type="protein sequence ID" value="MFD0891740.1"/>
    <property type="molecule type" value="Genomic_DNA"/>
</dbReference>
<proteinExistence type="inferred from homology"/>
<evidence type="ECO:0000313" key="2">
    <source>
        <dbReference type="EMBL" id="MFD0891740.1"/>
    </source>
</evidence>
<keyword evidence="2" id="KW-0378">Hydrolase</keyword>
<name>A0ABW3EA80_9ACTN</name>
<accession>A0ABW3EA80</accession>